<sequence length="42" mass="4747">MTENVVYRPGCKPQNESQEAVIVHLVIQTPQPRQNALLMLTV</sequence>
<dbReference type="RefSeq" id="WP_267885454.1">
    <property type="nucleotide sequence ID" value="NZ_CYPU01000039.1"/>
</dbReference>
<gene>
    <name evidence="1" type="ORF">RUA4292_02688</name>
</gene>
<organism evidence="1 2">
    <name type="scientific">Ruegeria atlantica</name>
    <dbReference type="NCBI Taxonomy" id="81569"/>
    <lineage>
        <taxon>Bacteria</taxon>
        <taxon>Pseudomonadati</taxon>
        <taxon>Pseudomonadota</taxon>
        <taxon>Alphaproteobacteria</taxon>
        <taxon>Rhodobacterales</taxon>
        <taxon>Roseobacteraceae</taxon>
        <taxon>Ruegeria</taxon>
    </lineage>
</organism>
<name>A0A0N7LQN4_9RHOB</name>
<dbReference type="Proteomes" id="UP000050783">
    <property type="component" value="Unassembled WGS sequence"/>
</dbReference>
<accession>A0A0N7LQN4</accession>
<proteinExistence type="predicted"/>
<evidence type="ECO:0000313" key="1">
    <source>
        <dbReference type="EMBL" id="CUH48508.1"/>
    </source>
</evidence>
<evidence type="ECO:0000313" key="2">
    <source>
        <dbReference type="Proteomes" id="UP000050783"/>
    </source>
</evidence>
<dbReference type="GeneID" id="76832815"/>
<reference evidence="1 2" key="1">
    <citation type="submission" date="2015-09" db="EMBL/GenBank/DDBJ databases">
        <authorList>
            <consortium name="Swine Surveillance"/>
        </authorList>
    </citation>
    <scope>NUCLEOTIDE SEQUENCE [LARGE SCALE GENOMIC DNA]</scope>
    <source>
        <strain evidence="1 2">CECT 4292</strain>
    </source>
</reference>
<dbReference type="AlphaFoldDB" id="A0A0N7LQN4"/>
<dbReference type="EMBL" id="CYPU01000039">
    <property type="protein sequence ID" value="CUH48508.1"/>
    <property type="molecule type" value="Genomic_DNA"/>
</dbReference>
<protein>
    <submittedName>
        <fullName evidence="1">Uncharacterized protein</fullName>
    </submittedName>
</protein>